<dbReference type="GO" id="GO:0015074">
    <property type="term" value="P:DNA integration"/>
    <property type="evidence" value="ECO:0007669"/>
    <property type="project" value="InterPro"/>
</dbReference>
<proteinExistence type="predicted"/>
<dbReference type="InterPro" id="IPR036397">
    <property type="entry name" value="RNaseH_sf"/>
</dbReference>
<dbReference type="AlphaFoldDB" id="A0AAD7YV98"/>
<evidence type="ECO:0000259" key="2">
    <source>
        <dbReference type="PROSITE" id="PS50994"/>
    </source>
</evidence>
<dbReference type="Pfam" id="PF00665">
    <property type="entry name" value="rve"/>
    <property type="match status" value="1"/>
</dbReference>
<dbReference type="Pfam" id="PF17921">
    <property type="entry name" value="Integrase_H2C2"/>
    <property type="match status" value="1"/>
</dbReference>
<dbReference type="Gene3D" id="2.30.30.850">
    <property type="match status" value="1"/>
</dbReference>
<evidence type="ECO:0000256" key="1">
    <source>
        <dbReference type="ARBA" id="ARBA00012493"/>
    </source>
</evidence>
<dbReference type="Gene3D" id="3.30.420.10">
    <property type="entry name" value="Ribonuclease H-like superfamily/Ribonuclease H"/>
    <property type="match status" value="1"/>
</dbReference>
<protein>
    <recommendedName>
        <fullName evidence="1">RNA-directed DNA polymerase</fullName>
        <ecNumber evidence="1">2.7.7.49</ecNumber>
    </recommendedName>
</protein>
<dbReference type="GO" id="GO:0003964">
    <property type="term" value="F:RNA-directed DNA polymerase activity"/>
    <property type="evidence" value="ECO:0007669"/>
    <property type="project" value="UniProtKB-EC"/>
</dbReference>
<comment type="caution">
    <text evidence="3">The sequence shown here is derived from an EMBL/GenBank/DDBJ whole genome shotgun (WGS) entry which is preliminary data.</text>
</comment>
<dbReference type="Gene3D" id="1.10.340.70">
    <property type="match status" value="1"/>
</dbReference>
<dbReference type="InterPro" id="IPR050951">
    <property type="entry name" value="Retrovirus_Pol_polyprotein"/>
</dbReference>
<accession>A0AAD7YV98</accession>
<dbReference type="Proteomes" id="UP001231518">
    <property type="component" value="Chromosome 19"/>
</dbReference>
<gene>
    <name evidence="3" type="ORF">PYW07_006170</name>
</gene>
<dbReference type="InterPro" id="IPR041588">
    <property type="entry name" value="Integrase_H2C2"/>
</dbReference>
<dbReference type="PANTHER" id="PTHR37984">
    <property type="entry name" value="PROTEIN CBG26694"/>
    <property type="match status" value="1"/>
</dbReference>
<dbReference type="InterPro" id="IPR001584">
    <property type="entry name" value="Integrase_cat-core"/>
</dbReference>
<dbReference type="InterPro" id="IPR012337">
    <property type="entry name" value="RNaseH-like_sf"/>
</dbReference>
<dbReference type="EC" id="2.7.7.49" evidence="1"/>
<dbReference type="PANTHER" id="PTHR37984:SF5">
    <property type="entry name" value="PROTEIN NYNRIN-LIKE"/>
    <property type="match status" value="1"/>
</dbReference>
<evidence type="ECO:0000313" key="3">
    <source>
        <dbReference type="EMBL" id="KAJ8728474.1"/>
    </source>
</evidence>
<reference evidence="3" key="1">
    <citation type="submission" date="2023-03" db="EMBL/GenBank/DDBJ databases">
        <title>Chromosome-level genomes of two armyworms, Mythimna separata and Mythimna loreyi, provide insights into the biosynthesis and reception of sex pheromones.</title>
        <authorList>
            <person name="Zhao H."/>
        </authorList>
    </citation>
    <scope>NUCLEOTIDE SEQUENCE</scope>
    <source>
        <strain evidence="3">BeijingLab</strain>
        <tissue evidence="3">Pupa</tissue>
    </source>
</reference>
<feature type="domain" description="Integrase catalytic" evidence="2">
    <location>
        <begin position="189"/>
        <end position="348"/>
    </location>
</feature>
<dbReference type="FunFam" id="1.10.340.70:FF:000001">
    <property type="entry name" value="Retrovirus-related Pol polyprotein from transposon gypsy-like Protein"/>
    <property type="match status" value="1"/>
</dbReference>
<organism evidence="3 4">
    <name type="scientific">Mythimna separata</name>
    <name type="common">Oriental armyworm</name>
    <name type="synonym">Pseudaletia separata</name>
    <dbReference type="NCBI Taxonomy" id="271217"/>
    <lineage>
        <taxon>Eukaryota</taxon>
        <taxon>Metazoa</taxon>
        <taxon>Ecdysozoa</taxon>
        <taxon>Arthropoda</taxon>
        <taxon>Hexapoda</taxon>
        <taxon>Insecta</taxon>
        <taxon>Pterygota</taxon>
        <taxon>Neoptera</taxon>
        <taxon>Endopterygota</taxon>
        <taxon>Lepidoptera</taxon>
        <taxon>Glossata</taxon>
        <taxon>Ditrysia</taxon>
        <taxon>Noctuoidea</taxon>
        <taxon>Noctuidae</taxon>
        <taxon>Noctuinae</taxon>
        <taxon>Hadenini</taxon>
        <taxon>Mythimna</taxon>
    </lineage>
</organism>
<dbReference type="SUPFAM" id="SSF53098">
    <property type="entry name" value="Ribonuclease H-like"/>
    <property type="match status" value="1"/>
</dbReference>
<dbReference type="FunFam" id="3.30.420.10:FF:000032">
    <property type="entry name" value="Retrovirus-related Pol polyprotein from transposon 297-like Protein"/>
    <property type="match status" value="1"/>
</dbReference>
<evidence type="ECO:0000313" key="4">
    <source>
        <dbReference type="Proteomes" id="UP001231518"/>
    </source>
</evidence>
<dbReference type="PROSITE" id="PS50994">
    <property type="entry name" value="INTEGRASE"/>
    <property type="match status" value="1"/>
</dbReference>
<keyword evidence="4" id="KW-1185">Reference proteome</keyword>
<sequence>MPHCEEILSRLDNSDNLLNSEREPLSILCVNDKNKTYYFLFTKVHHYEETNYRDVYNLLVKLRNLLINCQNITDLALPDFTDPFSKLTYTKIYNMISYIFHETNIKIHIYKNKLIYPTPVEVPKILKENHDSVIAGHPGSQRMYSRIKAAYYWKGMRSDIEQYVKKCKLCQINKPLRKSNKAPMEITSTSTRPFERLALDVVGPLPDAGFQNFKFILTLQDDLTKFTSAYPMVTATSEEIARNLVHFMSLFGFPKTILTDLGTCFTSELFKQLTEILKVKALFTTPYHPQTNGALERSHATLKEYLKSFVNENQNDWHCYLFTAILAYNTTPHSTTNFTPHELLYGYKPSIPNSLYESSGNTYNEYIRALQYRMRFSREKAIQNILNSKEKSKQYYDANSRGVTYKVGDMVYLKHHLRLRKALSPIWKGPYKIIKVHNKHNVTLQVGRKAIKYHTNEIKPATS</sequence>
<dbReference type="EMBL" id="JARGEI010000007">
    <property type="protein sequence ID" value="KAJ8728474.1"/>
    <property type="molecule type" value="Genomic_DNA"/>
</dbReference>
<dbReference type="GO" id="GO:0003676">
    <property type="term" value="F:nucleic acid binding"/>
    <property type="evidence" value="ECO:0007669"/>
    <property type="project" value="InterPro"/>
</dbReference>
<name>A0AAD7YV98_MYTSE</name>